<reference evidence="3 4" key="1">
    <citation type="submission" date="2022-03" db="EMBL/GenBank/DDBJ databases">
        <title>Pseudonocardia alaer sp. nov., a novel actinomycete isolated from reed forest soil.</title>
        <authorList>
            <person name="Wang L."/>
        </authorList>
    </citation>
    <scope>NUCLEOTIDE SEQUENCE [LARGE SCALE GENOMIC DNA]</scope>
    <source>
        <strain evidence="3 4">Y-16303</strain>
    </source>
</reference>
<dbReference type="PROSITE" id="PS50966">
    <property type="entry name" value="ZF_SWIM"/>
    <property type="match status" value="1"/>
</dbReference>
<evidence type="ECO:0000259" key="2">
    <source>
        <dbReference type="PROSITE" id="PS50966"/>
    </source>
</evidence>
<evidence type="ECO:0000313" key="3">
    <source>
        <dbReference type="EMBL" id="MCH6165643.1"/>
    </source>
</evidence>
<keyword evidence="1" id="KW-0863">Zinc-finger</keyword>
<dbReference type="PANTHER" id="PTHR38133:SF1">
    <property type="entry name" value="SLR1429 PROTEIN"/>
    <property type="match status" value="1"/>
</dbReference>
<protein>
    <submittedName>
        <fullName evidence="3">SWIM zinc finger family protein</fullName>
    </submittedName>
</protein>
<proteinExistence type="predicted"/>
<dbReference type="Proteomes" id="UP001299970">
    <property type="component" value="Unassembled WGS sequence"/>
</dbReference>
<sequence length="367" mass="38543">MNTARGFAAFPPRPGRRGRSWWARAFVAAMEDTALDAVLLRRGRRFAGSGRVGPITISPGRISAVVEDPDGIVEVTVHLTQLTDADWDRLLDQVGAEAGHLAALLDGEVPRALVHSADAVGVPLLPTIGDLESDCDCPDIGDPCQHAAALCYQTAWLLDDDPFVLLLLRGRATDELLEALGTRRTRTAEPAGSTVERGVPATEAYAAVPAPLPPAPPDPPRTQALVVPEAPGLPPDALALLAADAAVRARELLTAPAVPLTERADAARWAALHPGTAQRVAASAGPDIAVAVRAWELGGAAGQDALERAGNDPAPEEAAAEAELLAAGAESEIRIRRGVDGRWYPFHWVDGRWWPAGPPDQDPAAAL</sequence>
<organism evidence="3 4">
    <name type="scientific">Pseudonocardia alaniniphila</name>
    <dbReference type="NCBI Taxonomy" id="75291"/>
    <lineage>
        <taxon>Bacteria</taxon>
        <taxon>Bacillati</taxon>
        <taxon>Actinomycetota</taxon>
        <taxon>Actinomycetes</taxon>
        <taxon>Pseudonocardiales</taxon>
        <taxon>Pseudonocardiaceae</taxon>
        <taxon>Pseudonocardia</taxon>
    </lineage>
</organism>
<name>A0ABS9TB67_9PSEU</name>
<dbReference type="InterPro" id="IPR007527">
    <property type="entry name" value="Znf_SWIM"/>
</dbReference>
<dbReference type="EMBL" id="JAKXMK010000006">
    <property type="protein sequence ID" value="MCH6165643.1"/>
    <property type="molecule type" value="Genomic_DNA"/>
</dbReference>
<gene>
    <name evidence="3" type="ORF">MMF94_08115</name>
</gene>
<comment type="caution">
    <text evidence="3">The sequence shown here is derived from an EMBL/GenBank/DDBJ whole genome shotgun (WGS) entry which is preliminary data.</text>
</comment>
<dbReference type="Pfam" id="PF04434">
    <property type="entry name" value="SWIM"/>
    <property type="match status" value="1"/>
</dbReference>
<dbReference type="PANTHER" id="PTHR38133">
    <property type="entry name" value="SLR1429 PROTEIN"/>
    <property type="match status" value="1"/>
</dbReference>
<keyword evidence="4" id="KW-1185">Reference proteome</keyword>
<feature type="domain" description="SWIM-type" evidence="2">
    <location>
        <begin position="120"/>
        <end position="155"/>
    </location>
</feature>
<evidence type="ECO:0000256" key="1">
    <source>
        <dbReference type="PROSITE-ProRule" id="PRU00325"/>
    </source>
</evidence>
<accession>A0ABS9TB67</accession>
<keyword evidence="1" id="KW-0479">Metal-binding</keyword>
<dbReference type="RefSeq" id="WP_241035672.1">
    <property type="nucleotide sequence ID" value="NZ_BAAAJF010000024.1"/>
</dbReference>
<evidence type="ECO:0000313" key="4">
    <source>
        <dbReference type="Proteomes" id="UP001299970"/>
    </source>
</evidence>
<keyword evidence="1" id="KW-0862">Zinc</keyword>